<dbReference type="PANTHER" id="PTHR30146">
    <property type="entry name" value="LACI-RELATED TRANSCRIPTIONAL REPRESSOR"/>
    <property type="match status" value="1"/>
</dbReference>
<dbReference type="AlphaFoldDB" id="A0A372MJM0"/>
<dbReference type="GO" id="GO:0003700">
    <property type="term" value="F:DNA-binding transcription factor activity"/>
    <property type="evidence" value="ECO:0007669"/>
    <property type="project" value="TreeGrafter"/>
</dbReference>
<reference evidence="5 6" key="2">
    <citation type="submission" date="2018-09" db="EMBL/GenBank/DDBJ databases">
        <title>Genome of Sphaerochaeta halotolerans strain 4-11.</title>
        <authorList>
            <person name="Nazina T.N."/>
            <person name="Sokolova D.S."/>
        </authorList>
    </citation>
    <scope>NUCLEOTIDE SEQUENCE [LARGE SCALE GENOMIC DNA]</scope>
    <source>
        <strain evidence="5 6">4-11</strain>
    </source>
</reference>
<gene>
    <name evidence="5" type="ORF">DYP60_02935</name>
</gene>
<keyword evidence="6" id="KW-1185">Reference proteome</keyword>
<dbReference type="EMBL" id="QUWK01000002">
    <property type="protein sequence ID" value="RFU95975.1"/>
    <property type="molecule type" value="Genomic_DNA"/>
</dbReference>
<dbReference type="SMART" id="SM00354">
    <property type="entry name" value="HTH_LACI"/>
    <property type="match status" value="1"/>
</dbReference>
<dbReference type="InterPro" id="IPR028082">
    <property type="entry name" value="Peripla_BP_I"/>
</dbReference>
<dbReference type="GO" id="GO:0000976">
    <property type="term" value="F:transcription cis-regulatory region binding"/>
    <property type="evidence" value="ECO:0007669"/>
    <property type="project" value="TreeGrafter"/>
</dbReference>
<dbReference type="PANTHER" id="PTHR30146:SF109">
    <property type="entry name" value="HTH-TYPE TRANSCRIPTIONAL REGULATOR GALS"/>
    <property type="match status" value="1"/>
</dbReference>
<keyword evidence="3" id="KW-0804">Transcription</keyword>
<evidence type="ECO:0000256" key="1">
    <source>
        <dbReference type="ARBA" id="ARBA00023015"/>
    </source>
</evidence>
<dbReference type="CDD" id="cd06267">
    <property type="entry name" value="PBP1_LacI_sugar_binding-like"/>
    <property type="match status" value="1"/>
</dbReference>
<feature type="domain" description="HTH lacI-type" evidence="4">
    <location>
        <begin position="1"/>
        <end position="55"/>
    </location>
</feature>
<dbReference type="CDD" id="cd01392">
    <property type="entry name" value="HTH_LacI"/>
    <property type="match status" value="1"/>
</dbReference>
<dbReference type="Gene3D" id="1.10.260.40">
    <property type="entry name" value="lambda repressor-like DNA-binding domains"/>
    <property type="match status" value="1"/>
</dbReference>
<dbReference type="InterPro" id="IPR010982">
    <property type="entry name" value="Lambda_DNA-bd_dom_sf"/>
</dbReference>
<protein>
    <submittedName>
        <fullName evidence="5">LacI family transcriptional regulator</fullName>
    </submittedName>
</protein>
<organism evidence="5 6">
    <name type="scientific">Sphaerochaeta halotolerans</name>
    <dbReference type="NCBI Taxonomy" id="2293840"/>
    <lineage>
        <taxon>Bacteria</taxon>
        <taxon>Pseudomonadati</taxon>
        <taxon>Spirochaetota</taxon>
        <taxon>Spirochaetia</taxon>
        <taxon>Spirochaetales</taxon>
        <taxon>Sphaerochaetaceae</taxon>
        <taxon>Sphaerochaeta</taxon>
    </lineage>
</organism>
<keyword evidence="1" id="KW-0805">Transcription regulation</keyword>
<evidence type="ECO:0000313" key="6">
    <source>
        <dbReference type="Proteomes" id="UP000264002"/>
    </source>
</evidence>
<evidence type="ECO:0000256" key="3">
    <source>
        <dbReference type="ARBA" id="ARBA00023163"/>
    </source>
</evidence>
<dbReference type="Gene3D" id="3.40.50.2300">
    <property type="match status" value="2"/>
</dbReference>
<dbReference type="InterPro" id="IPR046335">
    <property type="entry name" value="LacI/GalR-like_sensor"/>
</dbReference>
<reference evidence="6" key="1">
    <citation type="submission" date="2018-08" db="EMBL/GenBank/DDBJ databases">
        <authorList>
            <person name="Grouzdev D.S."/>
            <person name="Krutkina M.S."/>
        </authorList>
    </citation>
    <scope>NUCLEOTIDE SEQUENCE [LARGE SCALE GENOMIC DNA]</scope>
    <source>
        <strain evidence="6">4-11</strain>
    </source>
</reference>
<evidence type="ECO:0000256" key="2">
    <source>
        <dbReference type="ARBA" id="ARBA00023125"/>
    </source>
</evidence>
<sequence>MNIREIAQRTGISHTTVSRALNDSPLVAEKTKQRIKQVAKDLGYELDASAKSLATGIRMTIAVLYPYSTLRRIGSQYTSELIQSIRAALHEYRFDCIVNGYDTVGEDLSEMTRLIREKKVDGIIVLGYELNRDAVLALQQSTQNIVLINPNPTLNADGCARILIHNEYGGALAYEALRNAPKEQLFVLSHDRQQYAVRTEGFLKAMQSDNSHVWLAEDESFETAYRYIMEHKERLPHCKGLFVVTDIMAFGVCKALLELGYSIPDDIAVVGYDDIEWCAYCTPSLTTIHQPRSDVARQAASLIVQAVKEKASVSSTVVLTPNLVRRESTSS</sequence>
<dbReference type="InterPro" id="IPR000843">
    <property type="entry name" value="HTH_LacI"/>
</dbReference>
<dbReference type="Proteomes" id="UP000264002">
    <property type="component" value="Unassembled WGS sequence"/>
</dbReference>
<accession>A0A372MJM0</accession>
<dbReference type="Pfam" id="PF00356">
    <property type="entry name" value="LacI"/>
    <property type="match status" value="1"/>
</dbReference>
<name>A0A372MJM0_9SPIR</name>
<evidence type="ECO:0000259" key="4">
    <source>
        <dbReference type="PROSITE" id="PS50932"/>
    </source>
</evidence>
<keyword evidence="2" id="KW-0238">DNA-binding</keyword>
<dbReference type="SUPFAM" id="SSF53822">
    <property type="entry name" value="Periplasmic binding protein-like I"/>
    <property type="match status" value="1"/>
</dbReference>
<dbReference type="SUPFAM" id="SSF47413">
    <property type="entry name" value="lambda repressor-like DNA-binding domains"/>
    <property type="match status" value="1"/>
</dbReference>
<dbReference type="PROSITE" id="PS50932">
    <property type="entry name" value="HTH_LACI_2"/>
    <property type="match status" value="1"/>
</dbReference>
<dbReference type="RefSeq" id="WP_117329375.1">
    <property type="nucleotide sequence ID" value="NZ_QUWK01000002.1"/>
</dbReference>
<proteinExistence type="predicted"/>
<comment type="caution">
    <text evidence="5">The sequence shown here is derived from an EMBL/GenBank/DDBJ whole genome shotgun (WGS) entry which is preliminary data.</text>
</comment>
<dbReference type="Pfam" id="PF13377">
    <property type="entry name" value="Peripla_BP_3"/>
    <property type="match status" value="1"/>
</dbReference>
<evidence type="ECO:0000313" key="5">
    <source>
        <dbReference type="EMBL" id="RFU95975.1"/>
    </source>
</evidence>